<feature type="chain" id="PRO_5007281181" description="Extracellular membrane protein CFEM domain-containing protein" evidence="1">
    <location>
        <begin position="19"/>
        <end position="176"/>
    </location>
</feature>
<accession>A0A127Z8E7</accession>
<keyword evidence="1" id="KW-0732">Signal</keyword>
<proteinExistence type="predicted"/>
<dbReference type="EMBL" id="LK056656">
    <property type="protein sequence ID" value="CDU22390.1"/>
    <property type="molecule type" value="Genomic_DNA"/>
</dbReference>
<dbReference type="AlphaFoldDB" id="A0A127Z8E7"/>
<name>A0A127Z8E7_9BASI</name>
<dbReference type="OrthoDB" id="4843554at2759"/>
<gene>
    <name evidence="2" type="ORF">SPSC_01020</name>
</gene>
<reference evidence="2" key="1">
    <citation type="submission" date="2014-06" db="EMBL/GenBank/DDBJ databases">
        <authorList>
            <person name="Ju J."/>
            <person name="Zhang J."/>
        </authorList>
    </citation>
    <scope>NUCLEOTIDE SEQUENCE</scope>
    <source>
        <strain evidence="2">SscI8</strain>
    </source>
</reference>
<evidence type="ECO:0000256" key="1">
    <source>
        <dbReference type="SAM" id="SignalP"/>
    </source>
</evidence>
<sequence length="176" mass="17568">MKLNLLLTVTFLTLLVKAQDEIDQDNFPPECAPACQSLVSTTQRCDDMTEGNIAYSNCVCSSADASSLLLSCGSCIRSNGGDADNEAIELAVSCGFAVSGSTGGSTTAKAASATISSLSSTTIMGTSIASPPTTPSAASTGLSAVPTSTGNANVGTRLDASVAAAPLLLLSVFAVF</sequence>
<organism evidence="2">
    <name type="scientific">Sporisorium scitamineum</name>
    <dbReference type="NCBI Taxonomy" id="49012"/>
    <lineage>
        <taxon>Eukaryota</taxon>
        <taxon>Fungi</taxon>
        <taxon>Dikarya</taxon>
        <taxon>Basidiomycota</taxon>
        <taxon>Ustilaginomycotina</taxon>
        <taxon>Ustilaginomycetes</taxon>
        <taxon>Ustilaginales</taxon>
        <taxon>Ustilaginaceae</taxon>
        <taxon>Sporisorium</taxon>
    </lineage>
</organism>
<protein>
    <recommendedName>
        <fullName evidence="3">Extracellular membrane protein CFEM domain-containing protein</fullName>
    </recommendedName>
</protein>
<evidence type="ECO:0000313" key="2">
    <source>
        <dbReference type="EMBL" id="CDU22390.1"/>
    </source>
</evidence>
<evidence type="ECO:0008006" key="3">
    <source>
        <dbReference type="Google" id="ProtNLM"/>
    </source>
</evidence>
<feature type="signal peptide" evidence="1">
    <location>
        <begin position="1"/>
        <end position="18"/>
    </location>
</feature>